<evidence type="ECO:0000256" key="1">
    <source>
        <dbReference type="ARBA" id="ARBA00022741"/>
    </source>
</evidence>
<proteinExistence type="predicted"/>
<dbReference type="RefSeq" id="XP_069209467.1">
    <property type="nucleotide sequence ID" value="XM_069352049.1"/>
</dbReference>
<feature type="region of interest" description="Disordered" evidence="4">
    <location>
        <begin position="2623"/>
        <end position="2812"/>
    </location>
</feature>
<keyword evidence="1 3" id="KW-0547">Nucleotide-binding</keyword>
<evidence type="ECO:0000256" key="3">
    <source>
        <dbReference type="PROSITE-ProRule" id="PRU10141"/>
    </source>
</evidence>
<dbReference type="EMBL" id="JBBXJM010000003">
    <property type="protein sequence ID" value="KAL1409523.1"/>
    <property type="molecule type" value="Genomic_DNA"/>
</dbReference>
<evidence type="ECO:0000313" key="6">
    <source>
        <dbReference type="EMBL" id="KAL1409523.1"/>
    </source>
</evidence>
<feature type="region of interest" description="Disordered" evidence="4">
    <location>
        <begin position="748"/>
        <end position="806"/>
    </location>
</feature>
<dbReference type="Gene3D" id="3.30.200.20">
    <property type="entry name" value="Phosphorylase Kinase, domain 1"/>
    <property type="match status" value="1"/>
</dbReference>
<dbReference type="InterPro" id="IPR011009">
    <property type="entry name" value="Kinase-like_dom_sf"/>
</dbReference>
<dbReference type="SMART" id="SM00220">
    <property type="entry name" value="S_TKc"/>
    <property type="match status" value="1"/>
</dbReference>
<dbReference type="InterPro" id="IPR046460">
    <property type="entry name" value="UNC80_C"/>
</dbReference>
<accession>A0ABR3Q456</accession>
<sequence length="3034" mass="333835">MAEYLETPRGRLTSIGGWKLGKTLGRGAYAHVRLATHLGTGHQAACKILPALGSPRSWNQTLDAVEAHKEVVLLKAFTGAKIPGVVSIEGVVEECGWTYVFLSLHSSSLSSISPPLETREAIVVFRRLLRTLHALHELGVSHEDVKRANVLLEGLCPALADFGFSQFAPDRERVTSAGGTPVYSAPEKLKDGAYDPRASDVWSLGIMFLKMLRVWHPCFAYGVDQTSQQVVDAIVRGDAGWDWLPDDKRFAELMRGMLAHDPAERWTIPQILDHRYLRVRGADDFAIPLPSRRLSSRIVRPVPQSVVDDLCFLAYLKKSFFLCETSKKIEERLYNKERTWEKRWAAMLHGWERRAEMDWEDVPALRTTPSGPSRRRRHLPPLKEIRLSPVHKPKTPKTPRRPSPKQSRRRKSQTKNRPTTPSPLPRARPFQTPAAPGPKEMLWPPKRLIHFPDTPPSSVGAYASPLALKDRNLEHVNTKPRTKAQKAMRAVAAGAENQPFPPKKVLGPSAFGHARRPALGYHKKVTAMRPMVLSTEDDHRQNASAGAQGSPRARGRQATKPSGPRDRSVSTMSGESWATMTAANAYLALLEDDAPESQYAASTYTTAESDVASTIENWESTLDLSTPSDPSEPSSASTIVGHGTMLATSATSNRANRRHQLIDGSLLADLRAPGVSASPYDQHDVETFDSSTNEPRRRTEIPVATIFGLEETARALDSLPSQTPLSPAGTIQPLSPAETIQPLHSRPTSIALQSPPDTFQPLPSFSAAPDPLATPKPRRGSRLSINTDLPPPERPKSPEPSSPGLKHWQQVRHHVFVGPTPSIEKPMVVLEPKRPNFISKASARLGFRHAVEHVMGYEHGHRSSIGSWNGIFDLSEAEREEVARERRRFARDIKTCLDACALEESRRRLQRCAKSQIPDFGPTPGAGGSNSGPSRPWSLHHHHSGSSGPQSAAATPGVTPSTYPSKPWLLSHNSSAQHSTAGTEVSASNPSRAEFSAFAPLLTVLHNHLPSARSKKLWSRTCPHHSAILSELGITLLADAASSDSERIQALEVFGTVIRNWAADSADEELDRWLWLCRAMLVDDQQLRARGLDMLRKALHRDPSLPESLQHPQAANDFEPLAIGLLELLYSLDQSSSPNKDHQELVTSFVYELTTGSIINVQQDSLGELVGDLDSSGAADGIERELMWLAAGRGIAANPELAAWLLDRHAEELKRYAPPPILHATPPVVLKIRVIAATQFFSSFSTLIRTTDDEHLVESVTRMAEDLYIDSSALPDDNGAITSGYATVLLDLLLRHHAVSQFEAPPVFSDPFGDAKPRLPTTTTQSRQQLLKLIGGVNKRVQDGIITRLVTTYPLPQVLSAVRSFMESDLSDFGKACVPPVFERLTTSSAYEGIKPFLEWLSTTHPQVFYKPLFSLAAATQASSLAGPLRVVMTLQEQLGAESYWTRADPQMVVIVLVGTITQRSAKGKTKEGTHGVVPVKLGRYAVLVELLIALQYLDAKGVPALKAFVTTLETRFGTMLELEENEGEGLPASYRSLVCQLFNKLRVSSRWIKRTAATRLAAKWYEQTYKEVPGPAAVLDRAQLSFLRQLYFAEGKNRSTPRMALIDLHFGASTASFLITAQASLPVEAWSGMLPVLWESYTQPLHPMDVNSFLLLKCAEMVPDRMKTLVMADLSSTSSEIRSRALLKLGLLYAYRFQVTTQPTITEGRAPIFKFSRRVLDFVPTEIGSPQWTLPRDAQDVALEKYGRALPLELRQRLMELGWSEDASIAASDNELVPVTKIPPTEPTDDGGADKEVARPGTPTANPLTRTLSNSSEASTSMTTQVRRAIIPPALLTLIIEQAIHLQYTDDLAVRVLSDEVVRLLERDDAARFVRPVMDNLDDNLPHALERLNAVITDPTPSFAYTGLNAIVGYLKKVYRINLSHQYWALIVGTVARLIPHVSEISLRDFRKFKAEHLILPASILDDETGFRAHQAWVENLVEVQTAQLMVLFQVLRVNRRDVYIVKKMLVNLKVEGAVHHLPFARAWLELVVRLFSFLNSNYNDRTELDRLLKNISTMLRVHGSTDMIVVGQALRALTIASARFRRLFASIGFVDTMAAVYYVYAHANPSIRDAIEYACRSFFRIHQEVFVYQMCLGIAESPFNPEQAYRLVSSLSNEDHPVAGLASGIRGLNENAEITALLQMIGDGREMTFSEIGSEASERQARKAANISLYPAVFPRENIIRLIATVISVNAASPRAIKFLRLFTAILPHIVDEPSKELMVDAVDAIGRFVHRGKAGDDARMHRLLPGEEEAPPDWISADREYLALVDAFASQGGRLSINATRRVIDIVVNLLHSEPETAGRLASSIMGKFARTNLAAQNPIEFLRDMAPLFRQFIVTVDFSGVLLAIADMIRRHKYELTLGITQLIVTSYLEPAIDMLASASEEHMGFVVPMRKAVVELLGTSVFLANTDVIAALEQSPSSPGFLAGVVLPLCLLLEQPLDIDRAEAYGDAWVRILRYVLRASKRRTIRPQHATDSPPALAATAVISLQIIKVIAVRAPTCISRVRGLWTYISTYLREMIQDGNAKFLESGGLVPGSPRLVDWMMWSLFELLVLHPTPLHIDLRLRMQMALSAIQDGRISRPSTPGSDLPPTPIRSPFAHSQQRSFSGLVRKPSSRVAKSSPRLMMGGHTPPPTSPDLSSSPPAGGMLGPASPSHARNVSSASSHLNPNTPTHGRSVSNASSRLNPTSPTHGRSVSSASSHLNPNTPTHGRSVSNASSASPTGLRRLPSVSIRGEAGSTPNRPTFATLSAKRASRPTFDAFHGGPRHFRFPSNAGVRSLAPGGKGEKGGAIVHLLGPATQVIGATSANLGFTGSNEKSRGPPVDPTRIAIRDTQVRSPKLINESRRSVHVTMLVFGYHLEDGAEEPSVRVWSVPEALEAIAVQTRLLVEEELRHVFNPKHHQINVPELPVLADEPETIQEEKAAEVESNQGPGDWDRSHTYTDEPSFTFSNISDGYLVPTLEVNAPPDDAEPTPRPTLPVPILSVTQA</sequence>
<dbReference type="Pfam" id="PF19424">
    <property type="entry name" value="UNC80"/>
    <property type="match status" value="1"/>
</dbReference>
<dbReference type="Pfam" id="PF00069">
    <property type="entry name" value="Pkinase"/>
    <property type="match status" value="1"/>
</dbReference>
<dbReference type="PROSITE" id="PS50011">
    <property type="entry name" value="PROTEIN_KINASE_DOM"/>
    <property type="match status" value="1"/>
</dbReference>
<feature type="domain" description="Protein kinase" evidence="5">
    <location>
        <begin position="18"/>
        <end position="277"/>
    </location>
</feature>
<feature type="compositionally biased region" description="Polar residues" evidence="4">
    <location>
        <begin position="1804"/>
        <end position="1820"/>
    </location>
</feature>
<feature type="compositionally biased region" description="Polar residues" evidence="4">
    <location>
        <begin position="748"/>
        <end position="763"/>
    </location>
</feature>
<feature type="compositionally biased region" description="Basic residues" evidence="4">
    <location>
        <begin position="389"/>
        <end position="414"/>
    </location>
</feature>
<evidence type="ECO:0000256" key="2">
    <source>
        <dbReference type="ARBA" id="ARBA00022840"/>
    </source>
</evidence>
<feature type="compositionally biased region" description="Polar residues" evidence="4">
    <location>
        <begin position="949"/>
        <end position="964"/>
    </location>
</feature>
<dbReference type="InterPro" id="IPR008271">
    <property type="entry name" value="Ser/Thr_kinase_AS"/>
</dbReference>
<dbReference type="InterPro" id="IPR000719">
    <property type="entry name" value="Prot_kinase_dom"/>
</dbReference>
<organism evidence="6 7">
    <name type="scientific">Vanrija albida</name>
    <dbReference type="NCBI Taxonomy" id="181172"/>
    <lineage>
        <taxon>Eukaryota</taxon>
        <taxon>Fungi</taxon>
        <taxon>Dikarya</taxon>
        <taxon>Basidiomycota</taxon>
        <taxon>Agaricomycotina</taxon>
        <taxon>Tremellomycetes</taxon>
        <taxon>Trichosporonales</taxon>
        <taxon>Trichosporonaceae</taxon>
        <taxon>Vanrija</taxon>
    </lineage>
</organism>
<keyword evidence="2 3" id="KW-0067">ATP-binding</keyword>
<evidence type="ECO:0000259" key="5">
    <source>
        <dbReference type="PROSITE" id="PS50011"/>
    </source>
</evidence>
<evidence type="ECO:0000313" key="7">
    <source>
        <dbReference type="Proteomes" id="UP001565368"/>
    </source>
</evidence>
<feature type="binding site" evidence="3">
    <location>
        <position position="47"/>
    </location>
    <ligand>
        <name>ATP</name>
        <dbReference type="ChEBI" id="CHEBI:30616"/>
    </ligand>
</feature>
<dbReference type="Gene3D" id="1.10.510.10">
    <property type="entry name" value="Transferase(Phosphotransferase) domain 1"/>
    <property type="match status" value="1"/>
</dbReference>
<feature type="region of interest" description="Disordered" evidence="4">
    <location>
        <begin position="677"/>
        <end position="697"/>
    </location>
</feature>
<protein>
    <recommendedName>
        <fullName evidence="5">Protein kinase domain-containing protein</fullName>
    </recommendedName>
</protein>
<dbReference type="Proteomes" id="UP001565368">
    <property type="component" value="Unassembled WGS sequence"/>
</dbReference>
<dbReference type="PROSITE" id="PS00108">
    <property type="entry name" value="PROTEIN_KINASE_ST"/>
    <property type="match status" value="1"/>
</dbReference>
<dbReference type="PROSITE" id="PS00107">
    <property type="entry name" value="PROTEIN_KINASE_ATP"/>
    <property type="match status" value="1"/>
</dbReference>
<reference evidence="6 7" key="1">
    <citation type="submission" date="2023-08" db="EMBL/GenBank/DDBJ databases">
        <title>Annotated Genome Sequence of Vanrija albida AlHP1.</title>
        <authorList>
            <person name="Herzog R."/>
        </authorList>
    </citation>
    <scope>NUCLEOTIDE SEQUENCE [LARGE SCALE GENOMIC DNA]</scope>
    <source>
        <strain evidence="6 7">AlHP1</strain>
    </source>
</reference>
<evidence type="ECO:0000256" key="4">
    <source>
        <dbReference type="SAM" id="MobiDB-lite"/>
    </source>
</evidence>
<feature type="region of interest" description="Disordered" evidence="4">
    <location>
        <begin position="1780"/>
        <end position="1820"/>
    </location>
</feature>
<feature type="compositionally biased region" description="Polar residues" evidence="4">
    <location>
        <begin position="2701"/>
        <end position="2767"/>
    </location>
</feature>
<feature type="compositionally biased region" description="Polar residues" evidence="4">
    <location>
        <begin position="2784"/>
        <end position="2793"/>
    </location>
</feature>
<dbReference type="InterPro" id="IPR017441">
    <property type="entry name" value="Protein_kinase_ATP_BS"/>
</dbReference>
<feature type="region of interest" description="Disordered" evidence="4">
    <location>
        <begin position="364"/>
        <end position="441"/>
    </location>
</feature>
<feature type="region of interest" description="Disordered" evidence="4">
    <location>
        <begin position="3008"/>
        <end position="3034"/>
    </location>
</feature>
<keyword evidence="7" id="KW-1185">Reference proteome</keyword>
<comment type="caution">
    <text evidence="6">The sequence shown here is derived from an EMBL/GenBank/DDBJ whole genome shotgun (WGS) entry which is preliminary data.</text>
</comment>
<feature type="region of interest" description="Disordered" evidence="4">
    <location>
        <begin position="536"/>
        <end position="575"/>
    </location>
</feature>
<gene>
    <name evidence="6" type="ORF">Q8F55_003506</name>
</gene>
<dbReference type="PANTHER" id="PTHR31781:SF1">
    <property type="entry name" value="PROTEIN UNC-80 HOMOLOG"/>
    <property type="match status" value="1"/>
</dbReference>
<dbReference type="PANTHER" id="PTHR31781">
    <property type="entry name" value="UNC80"/>
    <property type="match status" value="1"/>
</dbReference>
<feature type="compositionally biased region" description="Polar residues" evidence="4">
    <location>
        <begin position="971"/>
        <end position="988"/>
    </location>
</feature>
<dbReference type="SUPFAM" id="SSF56112">
    <property type="entry name" value="Protein kinase-like (PK-like)"/>
    <property type="match status" value="1"/>
</dbReference>
<feature type="region of interest" description="Disordered" evidence="4">
    <location>
        <begin position="2968"/>
        <end position="2993"/>
    </location>
</feature>
<dbReference type="Pfam" id="PF20262">
    <property type="entry name" value="UNC80_C"/>
    <property type="match status" value="1"/>
</dbReference>
<dbReference type="CDD" id="cd00180">
    <property type="entry name" value="PKc"/>
    <property type="match status" value="1"/>
</dbReference>
<dbReference type="GeneID" id="95984549"/>
<feature type="region of interest" description="Disordered" evidence="4">
    <location>
        <begin position="915"/>
        <end position="988"/>
    </location>
</feature>
<name>A0ABR3Q456_9TREE</name>
<dbReference type="InterPro" id="IPR045852">
    <property type="entry name" value="UNC80_central"/>
</dbReference>